<dbReference type="RefSeq" id="WP_206560519.1">
    <property type="nucleotide sequence ID" value="NZ_JAFKCZ010000007.1"/>
</dbReference>
<dbReference type="Pfam" id="PF19795">
    <property type="entry name" value="DUF6279"/>
    <property type="match status" value="1"/>
</dbReference>
<dbReference type="EMBL" id="JAFKCZ010000007">
    <property type="protein sequence ID" value="MBN7797071.1"/>
    <property type="molecule type" value="Genomic_DNA"/>
</dbReference>
<comment type="caution">
    <text evidence="2">The sequence shown here is derived from an EMBL/GenBank/DDBJ whole genome shotgun (WGS) entry which is preliminary data.</text>
</comment>
<dbReference type="PIRSF" id="PIRSF028200">
    <property type="entry name" value="UCP028200"/>
    <property type="match status" value="1"/>
</dbReference>
<dbReference type="Proteomes" id="UP000664303">
    <property type="component" value="Unassembled WGS sequence"/>
</dbReference>
<sequence>MDWTTPDIRRRFRRLRLLPLLACLALLAACSTTSFLYNRLEFLVPWYVDDYVALSAEQDRELERLLAPFLQWHRYQELPRYADLLARAEGMLDEPLTLAEAEVLAREVEIASDRLQTRSLDWLLPLGDRLSDQQVAEFIDNLREQQEELEEEYLERDLAEYREDTYDRLLDNCQDYLGRLDPAQRDILRVAVAELRRFDHLWLEERSRWTGRLEGLLQREPGWQQAVREAVASRWQSSSEDYREMYQHNLGTIQGALVAVIDMRSERQDRRLRRKLGNLREDFLALSREQRQGERGAAEVVGAR</sequence>
<dbReference type="InterPro" id="IPR016875">
    <property type="entry name" value="UCP028200"/>
</dbReference>
<dbReference type="AlphaFoldDB" id="A0A939IK86"/>
<evidence type="ECO:0008006" key="4">
    <source>
        <dbReference type="Google" id="ProtNLM"/>
    </source>
</evidence>
<feature type="coiled-coil region" evidence="1">
    <location>
        <begin position="98"/>
        <end position="164"/>
    </location>
</feature>
<organism evidence="2 3">
    <name type="scientific">Parahaliea mediterranea</name>
    <dbReference type="NCBI Taxonomy" id="651086"/>
    <lineage>
        <taxon>Bacteria</taxon>
        <taxon>Pseudomonadati</taxon>
        <taxon>Pseudomonadota</taxon>
        <taxon>Gammaproteobacteria</taxon>
        <taxon>Cellvibrionales</taxon>
        <taxon>Halieaceae</taxon>
        <taxon>Parahaliea</taxon>
    </lineage>
</organism>
<evidence type="ECO:0000313" key="3">
    <source>
        <dbReference type="Proteomes" id="UP000664303"/>
    </source>
</evidence>
<gene>
    <name evidence="2" type="ORF">JYP50_10740</name>
</gene>
<evidence type="ECO:0000256" key="1">
    <source>
        <dbReference type="SAM" id="Coils"/>
    </source>
</evidence>
<keyword evidence="1" id="KW-0175">Coiled coil</keyword>
<evidence type="ECO:0000313" key="2">
    <source>
        <dbReference type="EMBL" id="MBN7797071.1"/>
    </source>
</evidence>
<protein>
    <recommendedName>
        <fullName evidence="4">Lipoprotein</fullName>
    </recommendedName>
</protein>
<proteinExistence type="predicted"/>
<keyword evidence="3" id="KW-1185">Reference proteome</keyword>
<accession>A0A939IK86</accession>
<name>A0A939IK86_9GAMM</name>
<reference evidence="2" key="1">
    <citation type="submission" date="2021-02" db="EMBL/GenBank/DDBJ databases">
        <title>PHA producing bacteria isolated from coastal sediment in Guangdong, Shenzhen.</title>
        <authorList>
            <person name="Zheng W."/>
            <person name="Yu S."/>
            <person name="Huang Y."/>
        </authorList>
    </citation>
    <scope>NUCLEOTIDE SEQUENCE</scope>
    <source>
        <strain evidence="2">TN14-10</strain>
    </source>
</reference>